<dbReference type="EMBL" id="ML995484">
    <property type="protein sequence ID" value="KAF2142616.1"/>
    <property type="molecule type" value="Genomic_DNA"/>
</dbReference>
<evidence type="ECO:0000256" key="1">
    <source>
        <dbReference type="SAM" id="MobiDB-lite"/>
    </source>
</evidence>
<dbReference type="Proteomes" id="UP000799438">
    <property type="component" value="Unassembled WGS sequence"/>
</dbReference>
<dbReference type="GeneID" id="54293355"/>
<gene>
    <name evidence="2" type="ORF">K452DRAFT_192235</name>
</gene>
<reference evidence="2" key="1">
    <citation type="journal article" date="2020" name="Stud. Mycol.">
        <title>101 Dothideomycetes genomes: a test case for predicting lifestyles and emergence of pathogens.</title>
        <authorList>
            <person name="Haridas S."/>
            <person name="Albert R."/>
            <person name="Binder M."/>
            <person name="Bloem J."/>
            <person name="Labutti K."/>
            <person name="Salamov A."/>
            <person name="Andreopoulos B."/>
            <person name="Baker S."/>
            <person name="Barry K."/>
            <person name="Bills G."/>
            <person name="Bluhm B."/>
            <person name="Cannon C."/>
            <person name="Castanera R."/>
            <person name="Culley D."/>
            <person name="Daum C."/>
            <person name="Ezra D."/>
            <person name="Gonzalez J."/>
            <person name="Henrissat B."/>
            <person name="Kuo A."/>
            <person name="Liang C."/>
            <person name="Lipzen A."/>
            <person name="Lutzoni F."/>
            <person name="Magnuson J."/>
            <person name="Mondo S."/>
            <person name="Nolan M."/>
            <person name="Ohm R."/>
            <person name="Pangilinan J."/>
            <person name="Park H.-J."/>
            <person name="Ramirez L."/>
            <person name="Alfaro M."/>
            <person name="Sun H."/>
            <person name="Tritt A."/>
            <person name="Yoshinaga Y."/>
            <person name="Zwiers L.-H."/>
            <person name="Turgeon B."/>
            <person name="Goodwin S."/>
            <person name="Spatafora J."/>
            <person name="Crous P."/>
            <person name="Grigoriev I."/>
        </authorList>
    </citation>
    <scope>NUCLEOTIDE SEQUENCE</scope>
    <source>
        <strain evidence="2">CBS 121167</strain>
    </source>
</reference>
<dbReference type="AlphaFoldDB" id="A0A6A6BEX3"/>
<feature type="region of interest" description="Disordered" evidence="1">
    <location>
        <begin position="25"/>
        <end position="54"/>
    </location>
</feature>
<sequence length="54" mass="5814">TTGATHHHKRRPSMKDKVSGAILKLKGTVTGKPGQKAAGTRRMHGTDGRGSRHR</sequence>
<feature type="non-terminal residue" evidence="2">
    <location>
        <position position="1"/>
    </location>
</feature>
<organism evidence="2 3">
    <name type="scientific">Aplosporella prunicola CBS 121167</name>
    <dbReference type="NCBI Taxonomy" id="1176127"/>
    <lineage>
        <taxon>Eukaryota</taxon>
        <taxon>Fungi</taxon>
        <taxon>Dikarya</taxon>
        <taxon>Ascomycota</taxon>
        <taxon>Pezizomycotina</taxon>
        <taxon>Dothideomycetes</taxon>
        <taxon>Dothideomycetes incertae sedis</taxon>
        <taxon>Botryosphaeriales</taxon>
        <taxon>Aplosporellaceae</taxon>
        <taxon>Aplosporella</taxon>
    </lineage>
</organism>
<proteinExistence type="predicted"/>
<feature type="non-terminal residue" evidence="2">
    <location>
        <position position="54"/>
    </location>
</feature>
<keyword evidence="3" id="KW-1185">Reference proteome</keyword>
<name>A0A6A6BEX3_9PEZI</name>
<dbReference type="RefSeq" id="XP_033398328.1">
    <property type="nucleotide sequence ID" value="XM_033535859.1"/>
</dbReference>
<evidence type="ECO:0000313" key="2">
    <source>
        <dbReference type="EMBL" id="KAF2142616.1"/>
    </source>
</evidence>
<feature type="compositionally biased region" description="Basic and acidic residues" evidence="1">
    <location>
        <begin position="44"/>
        <end position="54"/>
    </location>
</feature>
<protein>
    <submittedName>
        <fullName evidence="2">Uncharacterized protein</fullName>
    </submittedName>
</protein>
<evidence type="ECO:0000313" key="3">
    <source>
        <dbReference type="Proteomes" id="UP000799438"/>
    </source>
</evidence>
<accession>A0A6A6BEX3</accession>
<dbReference type="OrthoDB" id="5426707at2759"/>